<reference evidence="2 3" key="1">
    <citation type="submission" date="2023-04" db="EMBL/GenBank/DDBJ databases">
        <title>Genome of Basidiobolus ranarum AG-B5.</title>
        <authorList>
            <person name="Stajich J.E."/>
            <person name="Carter-House D."/>
            <person name="Gryganskyi A."/>
        </authorList>
    </citation>
    <scope>NUCLEOTIDE SEQUENCE [LARGE SCALE GENOMIC DNA]</scope>
    <source>
        <strain evidence="2 3">AG-B5</strain>
    </source>
</reference>
<feature type="compositionally biased region" description="Polar residues" evidence="1">
    <location>
        <begin position="142"/>
        <end position="151"/>
    </location>
</feature>
<gene>
    <name evidence="2" type="ORF">K7432_017445</name>
</gene>
<evidence type="ECO:0000313" key="2">
    <source>
        <dbReference type="EMBL" id="KAK9759505.1"/>
    </source>
</evidence>
<sequence length="190" mass="20710">MADTYEFFANRSKETDTPGFEHTFQIERETRSTSKQPMNTLSNNAASISISASIQKQPNPSNMRTFSGCYSNTTEELSSTICTPIQSKSTNLDKTVDLGSHTRCLTPTLTIPITSNLGRSKFISEGISTSSVSNNVRRAVDSLSNPKTQNGPGAEGEASSGDSLHSHLPSKQGSKRQHGRRVPFFRPPLK</sequence>
<feature type="region of interest" description="Disordered" evidence="1">
    <location>
        <begin position="142"/>
        <end position="190"/>
    </location>
</feature>
<dbReference type="EMBL" id="JASJQH010003777">
    <property type="protein sequence ID" value="KAK9759505.1"/>
    <property type="molecule type" value="Genomic_DNA"/>
</dbReference>
<organism evidence="2 3">
    <name type="scientific">Basidiobolus ranarum</name>
    <dbReference type="NCBI Taxonomy" id="34480"/>
    <lineage>
        <taxon>Eukaryota</taxon>
        <taxon>Fungi</taxon>
        <taxon>Fungi incertae sedis</taxon>
        <taxon>Zoopagomycota</taxon>
        <taxon>Entomophthoromycotina</taxon>
        <taxon>Basidiobolomycetes</taxon>
        <taxon>Basidiobolales</taxon>
        <taxon>Basidiobolaceae</taxon>
        <taxon>Basidiobolus</taxon>
    </lineage>
</organism>
<protein>
    <submittedName>
        <fullName evidence="2">Uncharacterized protein</fullName>
    </submittedName>
</protein>
<feature type="compositionally biased region" description="Basic residues" evidence="1">
    <location>
        <begin position="173"/>
        <end position="190"/>
    </location>
</feature>
<keyword evidence="3" id="KW-1185">Reference proteome</keyword>
<comment type="caution">
    <text evidence="2">The sequence shown here is derived from an EMBL/GenBank/DDBJ whole genome shotgun (WGS) entry which is preliminary data.</text>
</comment>
<evidence type="ECO:0000313" key="3">
    <source>
        <dbReference type="Proteomes" id="UP001479436"/>
    </source>
</evidence>
<evidence type="ECO:0000256" key="1">
    <source>
        <dbReference type="SAM" id="MobiDB-lite"/>
    </source>
</evidence>
<proteinExistence type="predicted"/>
<accession>A0ABR2WDC5</accession>
<dbReference type="Proteomes" id="UP001479436">
    <property type="component" value="Unassembled WGS sequence"/>
</dbReference>
<name>A0ABR2WDC5_9FUNG</name>